<dbReference type="Gene3D" id="3.40.50.300">
    <property type="entry name" value="P-loop containing nucleotide triphosphate hydrolases"/>
    <property type="match status" value="1"/>
</dbReference>
<keyword evidence="2" id="KW-0808">Transferase</keyword>
<dbReference type="RefSeq" id="WP_246083914.1">
    <property type="nucleotide sequence ID" value="NZ_JBHMDG010000020.1"/>
</dbReference>
<feature type="domain" description="Phosphoribulokinase/uridine kinase" evidence="1">
    <location>
        <begin position="18"/>
        <end position="98"/>
    </location>
</feature>
<dbReference type="Pfam" id="PF00485">
    <property type="entry name" value="PRK"/>
    <property type="match status" value="1"/>
</dbReference>
<dbReference type="Proteomes" id="UP001589750">
    <property type="component" value="Unassembled WGS sequence"/>
</dbReference>
<dbReference type="GO" id="GO:0016740">
    <property type="term" value="F:transferase activity"/>
    <property type="evidence" value="ECO:0007669"/>
    <property type="project" value="UniProtKB-KW"/>
</dbReference>
<dbReference type="InterPro" id="IPR006083">
    <property type="entry name" value="PRK/URK"/>
</dbReference>
<dbReference type="EMBL" id="JBHMDG010000020">
    <property type="protein sequence ID" value="MFB9314397.1"/>
    <property type="molecule type" value="Genomic_DNA"/>
</dbReference>
<gene>
    <name evidence="2" type="ORF">ACFFRI_15175</name>
</gene>
<proteinExistence type="predicted"/>
<keyword evidence="3" id="KW-1185">Reference proteome</keyword>
<evidence type="ECO:0000313" key="3">
    <source>
        <dbReference type="Proteomes" id="UP001589750"/>
    </source>
</evidence>
<dbReference type="InterPro" id="IPR027417">
    <property type="entry name" value="P-loop_NTPase"/>
</dbReference>
<organism evidence="2 3">
    <name type="scientific">Nocardioides plantarum</name>
    <dbReference type="NCBI Taxonomy" id="29299"/>
    <lineage>
        <taxon>Bacteria</taxon>
        <taxon>Bacillati</taxon>
        <taxon>Actinomycetota</taxon>
        <taxon>Actinomycetes</taxon>
        <taxon>Propionibacteriales</taxon>
        <taxon>Nocardioidaceae</taxon>
        <taxon>Nocardioides</taxon>
    </lineage>
</organism>
<accession>A0ABV5KCC0</accession>
<protein>
    <submittedName>
        <fullName evidence="2">4-amino-4-deoxy-L-arabinose transferase</fullName>
    </submittedName>
</protein>
<evidence type="ECO:0000259" key="1">
    <source>
        <dbReference type="Pfam" id="PF00485"/>
    </source>
</evidence>
<reference evidence="2 3" key="1">
    <citation type="submission" date="2024-09" db="EMBL/GenBank/DDBJ databases">
        <authorList>
            <person name="Sun Q."/>
            <person name="Mori K."/>
        </authorList>
    </citation>
    <scope>NUCLEOTIDE SEQUENCE [LARGE SCALE GENOMIC DNA]</scope>
    <source>
        <strain evidence="2 3">JCM 9626</strain>
    </source>
</reference>
<evidence type="ECO:0000313" key="2">
    <source>
        <dbReference type="EMBL" id="MFB9314397.1"/>
    </source>
</evidence>
<dbReference type="SUPFAM" id="SSF52540">
    <property type="entry name" value="P-loop containing nucleoside triphosphate hydrolases"/>
    <property type="match status" value="1"/>
</dbReference>
<name>A0ABV5KCC0_9ACTN</name>
<comment type="caution">
    <text evidence="2">The sequence shown here is derived from an EMBL/GenBank/DDBJ whole genome shotgun (WGS) entry which is preliminary data.</text>
</comment>
<sequence>MHLDDLYDGWSGLATVADQLGPLLRPLSEGRPGSYRRYDWHAGAFAETVEVDPPGPGGLLVLEGVGAGTAAYADLATVLVWVEVSRELRLARGLARDGEHLRAQWLAWQESEDASFASDRTRDRADLVVDGQGNLH</sequence>